<protein>
    <submittedName>
        <fullName evidence="2">Uncharacterized protein</fullName>
    </submittedName>
</protein>
<reference evidence="2" key="1">
    <citation type="submission" date="2020-03" db="EMBL/GenBank/DDBJ databases">
        <authorList>
            <person name="Weist P."/>
        </authorList>
    </citation>
    <scope>NUCLEOTIDE SEQUENCE</scope>
</reference>
<evidence type="ECO:0000256" key="1">
    <source>
        <dbReference type="SAM" id="MobiDB-lite"/>
    </source>
</evidence>
<sequence>MVTVPVSPLCVHAVAYREFLTSQRDVRRQDEDQDLSGPEPQHPPPRSVRKSSGPSCRVQVPQPPAITSQDQCHDPGSDQEPPLLQGSPTYCSAVVERMGKRMEV</sequence>
<comment type="caution">
    <text evidence="2">The sequence shown here is derived from an EMBL/GenBank/DDBJ whole genome shotgun (WGS) entry which is preliminary data.</text>
</comment>
<accession>A0A9N7UC59</accession>
<keyword evidence="3" id="KW-1185">Reference proteome</keyword>
<organism evidence="2 3">
    <name type="scientific">Pleuronectes platessa</name>
    <name type="common">European plaice</name>
    <dbReference type="NCBI Taxonomy" id="8262"/>
    <lineage>
        <taxon>Eukaryota</taxon>
        <taxon>Metazoa</taxon>
        <taxon>Chordata</taxon>
        <taxon>Craniata</taxon>
        <taxon>Vertebrata</taxon>
        <taxon>Euteleostomi</taxon>
        <taxon>Actinopterygii</taxon>
        <taxon>Neopterygii</taxon>
        <taxon>Teleostei</taxon>
        <taxon>Neoteleostei</taxon>
        <taxon>Acanthomorphata</taxon>
        <taxon>Carangaria</taxon>
        <taxon>Pleuronectiformes</taxon>
        <taxon>Pleuronectoidei</taxon>
        <taxon>Pleuronectidae</taxon>
        <taxon>Pleuronectes</taxon>
    </lineage>
</organism>
<name>A0A9N7UC59_PLEPL</name>
<dbReference type="EMBL" id="CADEAL010001003">
    <property type="protein sequence ID" value="CAB1427912.1"/>
    <property type="molecule type" value="Genomic_DNA"/>
</dbReference>
<gene>
    <name evidence="2" type="ORF">PLEPLA_LOCUS15857</name>
</gene>
<dbReference type="AlphaFoldDB" id="A0A9N7UC59"/>
<dbReference type="Proteomes" id="UP001153269">
    <property type="component" value="Unassembled WGS sequence"/>
</dbReference>
<evidence type="ECO:0000313" key="2">
    <source>
        <dbReference type="EMBL" id="CAB1427912.1"/>
    </source>
</evidence>
<evidence type="ECO:0000313" key="3">
    <source>
        <dbReference type="Proteomes" id="UP001153269"/>
    </source>
</evidence>
<proteinExistence type="predicted"/>
<feature type="region of interest" description="Disordered" evidence="1">
    <location>
        <begin position="21"/>
        <end position="89"/>
    </location>
</feature>